<dbReference type="PANTHER" id="PTHR42663">
    <property type="entry name" value="HYDROLASE C777.06C-RELATED-RELATED"/>
    <property type="match status" value="1"/>
</dbReference>
<name>A0ABT9D531_9CELL</name>
<evidence type="ECO:0000313" key="2">
    <source>
        <dbReference type="EMBL" id="MDO8105854.1"/>
    </source>
</evidence>
<dbReference type="PANTHER" id="PTHR42663:SF4">
    <property type="entry name" value="SLL1036 PROTEIN"/>
    <property type="match status" value="1"/>
</dbReference>
<evidence type="ECO:0000313" key="3">
    <source>
        <dbReference type="Proteomes" id="UP001232536"/>
    </source>
</evidence>
<protein>
    <submittedName>
        <fullName evidence="2">MBL fold metallo-hydrolase</fullName>
    </submittedName>
</protein>
<dbReference type="Gene3D" id="3.60.15.10">
    <property type="entry name" value="Ribonuclease Z/Hydroxyacylglutathione hydrolase-like"/>
    <property type="match status" value="1"/>
</dbReference>
<gene>
    <name evidence="2" type="ORF">Q6348_01425</name>
</gene>
<reference evidence="2 3" key="1">
    <citation type="submission" date="2023-07" db="EMBL/GenBank/DDBJ databases">
        <title>Description of novel actinomycetes strains, isolated from tidal flat sediment.</title>
        <authorList>
            <person name="Lu C."/>
        </authorList>
    </citation>
    <scope>NUCLEOTIDE SEQUENCE [LARGE SCALE GENOMIC DNA]</scope>
    <source>
        <strain evidence="2 3">SYSU T00b441</strain>
    </source>
</reference>
<evidence type="ECO:0000259" key="1">
    <source>
        <dbReference type="Pfam" id="PF12706"/>
    </source>
</evidence>
<accession>A0ABT9D531</accession>
<dbReference type="EMBL" id="JAUQYP010000001">
    <property type="protein sequence ID" value="MDO8105854.1"/>
    <property type="molecule type" value="Genomic_DNA"/>
</dbReference>
<dbReference type="CDD" id="cd07715">
    <property type="entry name" value="TaR3-like_MBL-fold"/>
    <property type="match status" value="1"/>
</dbReference>
<keyword evidence="3" id="KW-1185">Reference proteome</keyword>
<dbReference type="Proteomes" id="UP001232536">
    <property type="component" value="Unassembled WGS sequence"/>
</dbReference>
<dbReference type="SUPFAM" id="SSF56281">
    <property type="entry name" value="Metallo-hydrolase/oxidoreductase"/>
    <property type="match status" value="1"/>
</dbReference>
<feature type="domain" description="Metallo-beta-lactamase" evidence="1">
    <location>
        <begin position="42"/>
        <end position="236"/>
    </location>
</feature>
<proteinExistence type="predicted"/>
<dbReference type="InterPro" id="IPR036866">
    <property type="entry name" value="RibonucZ/Hydroxyglut_hydro"/>
</dbReference>
<sequence length="269" mass="28514">MRLTFLGVRGSTCAPGAGFVRYGGHTSCVAVTAAGGTTPVLVLDAGTGLRSLTPMLGGAAFRGTIMVSHLHWDHVQGLPFFAAGDRPDAEVRLVLPAQDGRSGYELLAQLMSPPGFPITPDGLLGDWRLDVMEPGTEVIDGFGITAVDVEHKGGRTYGFVVEEAGRRVAYVPDHAPAVAVSDRLLAVLDGVEVLVHDAQFLEWERPRARDYGHATVDDAVHLAERVGAGKVVLFHHSPARGDDELDTMAAAVPTDLEVVTAHEGLELEV</sequence>
<comment type="caution">
    <text evidence="2">The sequence shown here is derived from an EMBL/GenBank/DDBJ whole genome shotgun (WGS) entry which is preliminary data.</text>
</comment>
<organism evidence="2 3">
    <name type="scientific">Actinotalea lenta</name>
    <dbReference type="NCBI Taxonomy" id="3064654"/>
    <lineage>
        <taxon>Bacteria</taxon>
        <taxon>Bacillati</taxon>
        <taxon>Actinomycetota</taxon>
        <taxon>Actinomycetes</taxon>
        <taxon>Micrococcales</taxon>
        <taxon>Cellulomonadaceae</taxon>
        <taxon>Actinotalea</taxon>
    </lineage>
</organism>
<dbReference type="InterPro" id="IPR001279">
    <property type="entry name" value="Metallo-B-lactamas"/>
</dbReference>
<dbReference type="RefSeq" id="WP_304599555.1">
    <property type="nucleotide sequence ID" value="NZ_JAUQYP010000001.1"/>
</dbReference>
<dbReference type="Pfam" id="PF12706">
    <property type="entry name" value="Lactamase_B_2"/>
    <property type="match status" value="1"/>
</dbReference>